<proteinExistence type="predicted"/>
<organism evidence="2 3">
    <name type="scientific">Dendrobium thyrsiflorum</name>
    <name type="common">Pinecone-like raceme dendrobium</name>
    <name type="synonym">Orchid</name>
    <dbReference type="NCBI Taxonomy" id="117978"/>
    <lineage>
        <taxon>Eukaryota</taxon>
        <taxon>Viridiplantae</taxon>
        <taxon>Streptophyta</taxon>
        <taxon>Embryophyta</taxon>
        <taxon>Tracheophyta</taxon>
        <taxon>Spermatophyta</taxon>
        <taxon>Magnoliopsida</taxon>
        <taxon>Liliopsida</taxon>
        <taxon>Asparagales</taxon>
        <taxon>Orchidaceae</taxon>
        <taxon>Epidendroideae</taxon>
        <taxon>Malaxideae</taxon>
        <taxon>Dendrobiinae</taxon>
        <taxon>Dendrobium</taxon>
    </lineage>
</organism>
<keyword evidence="1" id="KW-0732">Signal</keyword>
<keyword evidence="3" id="KW-1185">Reference proteome</keyword>
<dbReference type="InterPro" id="IPR040273">
    <property type="entry name" value="PIP1"/>
</dbReference>
<dbReference type="Proteomes" id="UP001552299">
    <property type="component" value="Unassembled WGS sequence"/>
</dbReference>
<protein>
    <submittedName>
        <fullName evidence="2">Uncharacterized protein</fullName>
    </submittedName>
</protein>
<feature type="chain" id="PRO_5044758174" evidence="1">
    <location>
        <begin position="32"/>
        <end position="81"/>
    </location>
</feature>
<dbReference type="EMBL" id="JANQDX010000002">
    <property type="protein sequence ID" value="KAL0927465.1"/>
    <property type="molecule type" value="Genomic_DNA"/>
</dbReference>
<evidence type="ECO:0000256" key="1">
    <source>
        <dbReference type="SAM" id="SignalP"/>
    </source>
</evidence>
<sequence length="81" mass="9126">MMSSRSSHTLFLVVIFAVAGIFVMSVQKAEASRLMKMARLDQEVQDSQVDHNSDMQEKIEKVMTMWMRKLPSGPSNRGAGH</sequence>
<name>A0ABD0VQZ3_DENTH</name>
<gene>
    <name evidence="2" type="ORF">M5K25_001636</name>
</gene>
<accession>A0ABD0VQZ3</accession>
<evidence type="ECO:0000313" key="2">
    <source>
        <dbReference type="EMBL" id="KAL0927465.1"/>
    </source>
</evidence>
<reference evidence="2 3" key="1">
    <citation type="journal article" date="2024" name="Plant Biotechnol. J.">
        <title>Dendrobium thyrsiflorum genome and its molecular insights into genes involved in important horticultural traits.</title>
        <authorList>
            <person name="Chen B."/>
            <person name="Wang J.Y."/>
            <person name="Zheng P.J."/>
            <person name="Li K.L."/>
            <person name="Liang Y.M."/>
            <person name="Chen X.F."/>
            <person name="Zhang C."/>
            <person name="Zhao X."/>
            <person name="He X."/>
            <person name="Zhang G.Q."/>
            <person name="Liu Z.J."/>
            <person name="Xu Q."/>
        </authorList>
    </citation>
    <scope>NUCLEOTIDE SEQUENCE [LARGE SCALE GENOMIC DNA]</scope>
    <source>
        <strain evidence="2">GZMU011</strain>
    </source>
</reference>
<dbReference type="AlphaFoldDB" id="A0ABD0VQZ3"/>
<dbReference type="PANTHER" id="PTHR37245">
    <property type="entry name" value="PAMP-INDUCED SECRETED PEPTIDE 1"/>
    <property type="match status" value="1"/>
</dbReference>
<evidence type="ECO:0000313" key="3">
    <source>
        <dbReference type="Proteomes" id="UP001552299"/>
    </source>
</evidence>
<feature type="signal peptide" evidence="1">
    <location>
        <begin position="1"/>
        <end position="31"/>
    </location>
</feature>
<dbReference type="PANTHER" id="PTHR37245:SF4">
    <property type="entry name" value="PAMP-INDUCED SECRETED PEPTIDE 1"/>
    <property type="match status" value="1"/>
</dbReference>
<comment type="caution">
    <text evidence="2">The sequence shown here is derived from an EMBL/GenBank/DDBJ whole genome shotgun (WGS) entry which is preliminary data.</text>
</comment>